<dbReference type="InterPro" id="IPR013320">
    <property type="entry name" value="ConA-like_dom_sf"/>
</dbReference>
<dbReference type="Pfam" id="PF00622">
    <property type="entry name" value="SPRY"/>
    <property type="match status" value="1"/>
</dbReference>
<evidence type="ECO:0000259" key="1">
    <source>
        <dbReference type="PROSITE" id="PS50188"/>
    </source>
</evidence>
<dbReference type="InterPro" id="IPR001870">
    <property type="entry name" value="B30.2/SPRY"/>
</dbReference>
<organism evidence="2 3">
    <name type="scientific">Globodera pallida</name>
    <name type="common">Potato cyst nematode worm</name>
    <name type="synonym">Heterodera pallida</name>
    <dbReference type="NCBI Taxonomy" id="36090"/>
    <lineage>
        <taxon>Eukaryota</taxon>
        <taxon>Metazoa</taxon>
        <taxon>Ecdysozoa</taxon>
        <taxon>Nematoda</taxon>
        <taxon>Chromadorea</taxon>
        <taxon>Rhabditida</taxon>
        <taxon>Tylenchina</taxon>
        <taxon>Tylenchomorpha</taxon>
        <taxon>Tylenchoidea</taxon>
        <taxon>Heteroderidae</taxon>
        <taxon>Heteroderinae</taxon>
        <taxon>Globodera</taxon>
    </lineage>
</organism>
<protein>
    <submittedName>
        <fullName evidence="3">B30.2/SPRY domain-containing protein</fullName>
    </submittedName>
</protein>
<reference evidence="2" key="1">
    <citation type="submission" date="2013-12" db="EMBL/GenBank/DDBJ databases">
        <authorList>
            <person name="Aslett M."/>
        </authorList>
    </citation>
    <scope>NUCLEOTIDE SEQUENCE [LARGE SCALE GENOMIC DNA]</scope>
    <source>
        <strain evidence="2">Lindley</strain>
    </source>
</reference>
<accession>A0A183CNK6</accession>
<proteinExistence type="predicted"/>
<dbReference type="SUPFAM" id="SSF49899">
    <property type="entry name" value="Concanavalin A-like lectins/glucanases"/>
    <property type="match status" value="1"/>
</dbReference>
<dbReference type="AlphaFoldDB" id="A0A183CNK6"/>
<dbReference type="CDD" id="cd12885">
    <property type="entry name" value="SPRY_RanBP_like"/>
    <property type="match status" value="1"/>
</dbReference>
<dbReference type="InterPro" id="IPR003877">
    <property type="entry name" value="SPRY_dom"/>
</dbReference>
<evidence type="ECO:0000313" key="3">
    <source>
        <dbReference type="WBParaSite" id="GPLIN_001446300"/>
    </source>
</evidence>
<feature type="domain" description="B30.2/SPRY" evidence="1">
    <location>
        <begin position="47"/>
        <end position="201"/>
    </location>
</feature>
<dbReference type="InterPro" id="IPR044736">
    <property type="entry name" value="Gid1/RanBPM/SPLA_SPRY"/>
</dbReference>
<keyword evidence="2" id="KW-1185">Reference proteome</keyword>
<dbReference type="Gene3D" id="2.60.120.920">
    <property type="match status" value="1"/>
</dbReference>
<dbReference type="PANTHER" id="PTHR12864">
    <property type="entry name" value="RAN BINDING PROTEIN 9-RELATED"/>
    <property type="match status" value="1"/>
</dbReference>
<name>A0A183CNK6_GLOPA</name>
<dbReference type="Proteomes" id="UP000050741">
    <property type="component" value="Unassembled WGS sequence"/>
</dbReference>
<evidence type="ECO:0000313" key="2">
    <source>
        <dbReference type="Proteomes" id="UP000050741"/>
    </source>
</evidence>
<sequence length="201" mass="22652">MLQKQMDELRNSSKKEIEKGMNQLKEEVIAKMEQYQKEQQPNIGDLQKTVAVLNETINGKRLIRQQNRWDSAAYHENLTLSEPDRLSVQNTAGNHYGFRSVRAERPIPKGNFGFFYYEIKIFGAAGKIAIGLTTKQMPLDHKFVGYDEGTYAYASLGHFLAHVRAIDGKQPPTFGKGDIVGCGVNLATRQIILHKKTGNVV</sequence>
<dbReference type="InterPro" id="IPR050618">
    <property type="entry name" value="Ubq-SigPath_Reg"/>
</dbReference>
<dbReference type="WBParaSite" id="GPLIN_001446300">
    <property type="protein sequence ID" value="GPLIN_001446300"/>
    <property type="gene ID" value="GPLIN_001446300"/>
</dbReference>
<dbReference type="PROSITE" id="PS50188">
    <property type="entry name" value="B302_SPRY"/>
    <property type="match status" value="1"/>
</dbReference>
<reference evidence="2" key="2">
    <citation type="submission" date="2014-05" db="EMBL/GenBank/DDBJ databases">
        <title>The genome and life-stage specific transcriptomes of Globodera pallida elucidate key aspects of plant parasitism by a cyst nematode.</title>
        <authorList>
            <person name="Cotton J.A."/>
            <person name="Lilley C.J."/>
            <person name="Jones L.M."/>
            <person name="Kikuchi T."/>
            <person name="Reid A.J."/>
            <person name="Thorpe P."/>
            <person name="Tsai I.J."/>
            <person name="Beasley H."/>
            <person name="Blok V."/>
            <person name="Cock P.J.A."/>
            <person name="Van den Akker S.E."/>
            <person name="Holroyd N."/>
            <person name="Hunt M."/>
            <person name="Mantelin S."/>
            <person name="Naghra H."/>
            <person name="Pain A."/>
            <person name="Palomares-Rius J.E."/>
            <person name="Zarowiecki M."/>
            <person name="Berriman M."/>
            <person name="Jones J.T."/>
            <person name="Urwin P.E."/>
        </authorList>
    </citation>
    <scope>NUCLEOTIDE SEQUENCE [LARGE SCALE GENOMIC DNA]</scope>
    <source>
        <strain evidence="2">Lindley</strain>
    </source>
</reference>
<dbReference type="InterPro" id="IPR043136">
    <property type="entry name" value="B30.2/SPRY_sf"/>
</dbReference>
<reference evidence="3" key="3">
    <citation type="submission" date="2016-06" db="UniProtKB">
        <authorList>
            <consortium name="WormBaseParasite"/>
        </authorList>
    </citation>
    <scope>IDENTIFICATION</scope>
</reference>